<organism evidence="1 2">
    <name type="scientific">Comamonas suwonensis</name>
    <dbReference type="NCBI Taxonomy" id="2606214"/>
    <lineage>
        <taxon>Bacteria</taxon>
        <taxon>Pseudomonadati</taxon>
        <taxon>Pseudomonadota</taxon>
        <taxon>Betaproteobacteria</taxon>
        <taxon>Burkholderiales</taxon>
        <taxon>Comamonadaceae</taxon>
        <taxon>Comamonas</taxon>
    </lineage>
</organism>
<evidence type="ECO:0000313" key="1">
    <source>
        <dbReference type="EMBL" id="MBI1625376.1"/>
    </source>
</evidence>
<dbReference type="Proteomes" id="UP000530032">
    <property type="component" value="Unassembled WGS sequence"/>
</dbReference>
<dbReference type="AlphaFoldDB" id="A0A843B1R1"/>
<keyword evidence="2" id="KW-1185">Reference proteome</keyword>
<comment type="caution">
    <text evidence="1">The sequence shown here is derived from an EMBL/GenBank/DDBJ whole genome shotgun (WGS) entry which is preliminary data.</text>
</comment>
<protein>
    <recommendedName>
        <fullName evidence="3">DUF1844 domain-containing protein</fullName>
    </recommendedName>
</protein>
<proteinExistence type="predicted"/>
<name>A0A843B1R1_9BURK</name>
<dbReference type="EMBL" id="JABBCQ020000010">
    <property type="protein sequence ID" value="MBI1625376.1"/>
    <property type="molecule type" value="Genomic_DNA"/>
</dbReference>
<accession>A0A843B1R1</accession>
<evidence type="ECO:0008006" key="3">
    <source>
        <dbReference type="Google" id="ProtNLM"/>
    </source>
</evidence>
<sequence length="75" mass="8053">MSNETQIPMNAESMNAIVNALGALVFATVRQLPEDKQTAFANDLARLAKLEEKRGDLATETLLLDLHRAATAAAS</sequence>
<reference evidence="1" key="1">
    <citation type="submission" date="2020-12" db="EMBL/GenBank/DDBJ databases">
        <title>Comamonas sp. nov., isolated from stream water.</title>
        <authorList>
            <person name="Park K.-H."/>
        </authorList>
    </citation>
    <scope>NUCLEOTIDE SEQUENCE</scope>
    <source>
        <strain evidence="1">EJ-4</strain>
    </source>
</reference>
<dbReference type="RefSeq" id="WP_198460538.1">
    <property type="nucleotide sequence ID" value="NZ_JABBCQ020000010.1"/>
</dbReference>
<evidence type="ECO:0000313" key="2">
    <source>
        <dbReference type="Proteomes" id="UP000530032"/>
    </source>
</evidence>
<gene>
    <name evidence="1" type="ORF">HF327_012805</name>
</gene>